<keyword evidence="3" id="KW-1185">Reference proteome</keyword>
<evidence type="ECO:0000313" key="3">
    <source>
        <dbReference type="Proteomes" id="UP000008068"/>
    </source>
</evidence>
<feature type="compositionally biased region" description="Polar residues" evidence="1">
    <location>
        <begin position="1"/>
        <end position="20"/>
    </location>
</feature>
<dbReference type="Proteomes" id="UP000008068">
    <property type="component" value="Unassembled WGS sequence"/>
</dbReference>
<dbReference type="EMBL" id="GL379889">
    <property type="protein sequence ID" value="EGT31790.1"/>
    <property type="molecule type" value="Genomic_DNA"/>
</dbReference>
<proteinExistence type="predicted"/>
<name>G0NID7_CAEBE</name>
<dbReference type="InParanoid" id="G0NID7"/>
<organism evidence="3">
    <name type="scientific">Caenorhabditis brenneri</name>
    <name type="common">Nematode worm</name>
    <dbReference type="NCBI Taxonomy" id="135651"/>
    <lineage>
        <taxon>Eukaryota</taxon>
        <taxon>Metazoa</taxon>
        <taxon>Ecdysozoa</taxon>
        <taxon>Nematoda</taxon>
        <taxon>Chromadorea</taxon>
        <taxon>Rhabditida</taxon>
        <taxon>Rhabditina</taxon>
        <taxon>Rhabditomorpha</taxon>
        <taxon>Rhabditoidea</taxon>
        <taxon>Rhabditidae</taxon>
        <taxon>Peloderinae</taxon>
        <taxon>Caenorhabditis</taxon>
    </lineage>
</organism>
<dbReference type="HOGENOM" id="CLU_2075202_0_0_1"/>
<reference evidence="3" key="1">
    <citation type="submission" date="2011-07" db="EMBL/GenBank/DDBJ databases">
        <authorList>
            <consortium name="Caenorhabditis brenneri Sequencing and Analysis Consortium"/>
            <person name="Wilson R.K."/>
        </authorList>
    </citation>
    <scope>NUCLEOTIDE SEQUENCE [LARGE SCALE GENOMIC DNA]</scope>
    <source>
        <strain evidence="3">PB2801</strain>
    </source>
</reference>
<dbReference type="AlphaFoldDB" id="G0NID7"/>
<evidence type="ECO:0000256" key="1">
    <source>
        <dbReference type="SAM" id="MobiDB-lite"/>
    </source>
</evidence>
<protein>
    <submittedName>
        <fullName evidence="2">Uncharacterized protein</fullName>
    </submittedName>
</protein>
<sequence>MTDAQSQDSAATKATQSAPSDTPECRLIRPPIENADLDNGPMDPQGNNVVFNADPPARPAKELIQMHIRRTFHRRHLISTPKRSRRWRICWRFSRESHRKRLTVYKKRVTHIMMKYKD</sequence>
<evidence type="ECO:0000313" key="2">
    <source>
        <dbReference type="EMBL" id="EGT31790.1"/>
    </source>
</evidence>
<feature type="region of interest" description="Disordered" evidence="1">
    <location>
        <begin position="1"/>
        <end position="55"/>
    </location>
</feature>
<gene>
    <name evidence="2" type="ORF">CAEBREN_31266</name>
</gene>
<accession>G0NID7</accession>